<keyword evidence="6" id="KW-0963">Cytoplasm</keyword>
<evidence type="ECO:0000256" key="6">
    <source>
        <dbReference type="ARBA" id="ARBA00022490"/>
    </source>
</evidence>
<organism evidence="12 13">
    <name type="scientific">Vairimorpha apis BRL 01</name>
    <dbReference type="NCBI Taxonomy" id="1037528"/>
    <lineage>
        <taxon>Eukaryota</taxon>
        <taxon>Fungi</taxon>
        <taxon>Fungi incertae sedis</taxon>
        <taxon>Microsporidia</taxon>
        <taxon>Nosematidae</taxon>
        <taxon>Vairimorpha</taxon>
    </lineage>
</organism>
<evidence type="ECO:0000256" key="4">
    <source>
        <dbReference type="ARBA" id="ARBA00005881"/>
    </source>
</evidence>
<keyword evidence="7 11" id="KW-0853">WD repeat</keyword>
<evidence type="ECO:0000256" key="8">
    <source>
        <dbReference type="ARBA" id="ARBA00022694"/>
    </source>
</evidence>
<keyword evidence="8" id="KW-0819">tRNA processing</keyword>
<reference evidence="12 13" key="1">
    <citation type="journal article" date="2013" name="BMC Genomics">
        <title>Genome sequencing and comparative genomics of honey bee microsporidia, Nosema apis reveal novel insights into host-parasite interactions.</title>
        <authorList>
            <person name="Chen Yp."/>
            <person name="Pettis J.S."/>
            <person name="Zhao Y."/>
            <person name="Liu X."/>
            <person name="Tallon L.J."/>
            <person name="Sadzewicz L.D."/>
            <person name="Li R."/>
            <person name="Zheng H."/>
            <person name="Huang S."/>
            <person name="Zhang X."/>
            <person name="Hamilton M.C."/>
            <person name="Pernal S.F."/>
            <person name="Melathopoulos A.P."/>
            <person name="Yan X."/>
            <person name="Evans J.D."/>
        </authorList>
    </citation>
    <scope>NUCLEOTIDE SEQUENCE [LARGE SCALE GENOMIC DNA]</scope>
    <source>
        <strain evidence="12 13">BRL 01</strain>
    </source>
</reference>
<dbReference type="HOGENOM" id="CLU_824105_0_0_1"/>
<dbReference type="GO" id="GO:0002098">
    <property type="term" value="P:tRNA wobble uridine modification"/>
    <property type="evidence" value="ECO:0007669"/>
    <property type="project" value="InterPro"/>
</dbReference>
<dbReference type="GO" id="GO:0005634">
    <property type="term" value="C:nucleus"/>
    <property type="evidence" value="ECO:0007669"/>
    <property type="project" value="UniProtKB-SubCell"/>
</dbReference>
<gene>
    <name evidence="12" type="ORF">NAPIS_ORF01958</name>
</gene>
<evidence type="ECO:0000313" key="12">
    <source>
        <dbReference type="EMBL" id="EQB60479.1"/>
    </source>
</evidence>
<evidence type="ECO:0000256" key="9">
    <source>
        <dbReference type="ARBA" id="ARBA00022737"/>
    </source>
</evidence>
<protein>
    <recommendedName>
        <fullName evidence="5">Elongator complex protein 2</fullName>
    </recommendedName>
</protein>
<dbReference type="GO" id="GO:0033588">
    <property type="term" value="C:elongator holoenzyme complex"/>
    <property type="evidence" value="ECO:0007669"/>
    <property type="project" value="InterPro"/>
</dbReference>
<keyword evidence="10" id="KW-0539">Nucleus</keyword>
<dbReference type="InterPro" id="IPR001680">
    <property type="entry name" value="WD40_rpt"/>
</dbReference>
<dbReference type="AlphaFoldDB" id="T0L7K8"/>
<sequence length="337" mass="38794">MKLINIYGGCNLRMNVSCVFNNKLYFCSQSNILISDDNKIQTRILLENYLNFINVKNNIIISGDNLGVFYYIIDNKINKIKFLESIQNGIFLDNETVVLLFLKKIIIYNIVNNQTVKEYVSSQLICSVSFQSNKLFIGYAEGTLRIFNLDFKLLAKIQAHFDRIQDIKISKFNLDILIATSSKDNTVKIWRWYTNNLINIQTLVGHNDWVFNINWMENLNIITASADKKIIEWKYEGGTWSSNLVFGGAKTFYNAFNIRNKIIGQSHSGAFYLFENVIKDFISGHTDGISSLDWNGEFLLSTSIDKTARIFHKHREVGRPVSHGYPLSSGKFIDKKI</sequence>
<comment type="pathway">
    <text evidence="3">tRNA modification; 5-methoxycarbonylmethyl-2-thiouridine-tRNA biosynthesis.</text>
</comment>
<dbReference type="VEuPathDB" id="MicrosporidiaDB:NAPIS_ORF01958"/>
<evidence type="ECO:0000256" key="7">
    <source>
        <dbReference type="ARBA" id="ARBA00022574"/>
    </source>
</evidence>
<dbReference type="UniPathway" id="UPA00988"/>
<dbReference type="InterPro" id="IPR037289">
    <property type="entry name" value="Elp2"/>
</dbReference>
<proteinExistence type="inferred from homology"/>
<accession>T0L7K8</accession>
<comment type="similarity">
    <text evidence="4">Belongs to the WD repeat ELP2 family.</text>
</comment>
<dbReference type="OrthoDB" id="27911at2759"/>
<dbReference type="Gene3D" id="2.130.10.10">
    <property type="entry name" value="YVTN repeat-like/Quinoprotein amine dehydrogenase"/>
    <property type="match status" value="1"/>
</dbReference>
<feature type="repeat" description="WD" evidence="11">
    <location>
        <begin position="157"/>
        <end position="200"/>
    </location>
</feature>
<dbReference type="PROSITE" id="PS50082">
    <property type="entry name" value="WD_REPEATS_2"/>
    <property type="match status" value="1"/>
</dbReference>
<keyword evidence="9" id="KW-0677">Repeat</keyword>
<dbReference type="SMART" id="SM00320">
    <property type="entry name" value="WD40"/>
    <property type="match status" value="4"/>
</dbReference>
<name>T0L7K8_9MICR</name>
<keyword evidence="13" id="KW-1185">Reference proteome</keyword>
<dbReference type="InterPro" id="IPR036322">
    <property type="entry name" value="WD40_repeat_dom_sf"/>
</dbReference>
<dbReference type="PANTHER" id="PTHR44111">
    <property type="entry name" value="ELONGATOR COMPLEX PROTEIN 2"/>
    <property type="match status" value="1"/>
</dbReference>
<evidence type="ECO:0000256" key="1">
    <source>
        <dbReference type="ARBA" id="ARBA00004123"/>
    </source>
</evidence>
<dbReference type="PANTHER" id="PTHR44111:SF1">
    <property type="entry name" value="ELONGATOR COMPLEX PROTEIN 2"/>
    <property type="match status" value="1"/>
</dbReference>
<dbReference type="SUPFAM" id="SSF50978">
    <property type="entry name" value="WD40 repeat-like"/>
    <property type="match status" value="1"/>
</dbReference>
<evidence type="ECO:0000256" key="5">
    <source>
        <dbReference type="ARBA" id="ARBA00020267"/>
    </source>
</evidence>
<evidence type="ECO:0000256" key="2">
    <source>
        <dbReference type="ARBA" id="ARBA00004496"/>
    </source>
</evidence>
<evidence type="ECO:0000256" key="3">
    <source>
        <dbReference type="ARBA" id="ARBA00005043"/>
    </source>
</evidence>
<dbReference type="EMBL" id="KE647283">
    <property type="protein sequence ID" value="EQB60479.1"/>
    <property type="molecule type" value="Genomic_DNA"/>
</dbReference>
<evidence type="ECO:0000256" key="11">
    <source>
        <dbReference type="PROSITE-ProRule" id="PRU00221"/>
    </source>
</evidence>
<evidence type="ECO:0000313" key="13">
    <source>
        <dbReference type="Proteomes" id="UP000053780"/>
    </source>
</evidence>
<comment type="subcellular location">
    <subcellularLocation>
        <location evidence="2">Cytoplasm</location>
    </subcellularLocation>
    <subcellularLocation>
        <location evidence="1">Nucleus</location>
    </subcellularLocation>
</comment>
<dbReference type="Pfam" id="PF00400">
    <property type="entry name" value="WD40"/>
    <property type="match status" value="3"/>
</dbReference>
<dbReference type="InterPro" id="IPR015943">
    <property type="entry name" value="WD40/YVTN_repeat-like_dom_sf"/>
</dbReference>
<dbReference type="GO" id="GO:0005737">
    <property type="term" value="C:cytoplasm"/>
    <property type="evidence" value="ECO:0007669"/>
    <property type="project" value="UniProtKB-SubCell"/>
</dbReference>
<evidence type="ECO:0000256" key="10">
    <source>
        <dbReference type="ARBA" id="ARBA00023242"/>
    </source>
</evidence>
<dbReference type="Proteomes" id="UP000053780">
    <property type="component" value="Unassembled WGS sequence"/>
</dbReference>